<reference evidence="1" key="1">
    <citation type="submission" date="2021-10" db="EMBL/GenBank/DDBJ databases">
        <authorList>
            <person name="Mesa V."/>
        </authorList>
    </citation>
    <scope>NUCLEOTIDE SEQUENCE</scope>
    <source>
        <strain evidence="1">CC3_PB</strain>
    </source>
</reference>
<protein>
    <submittedName>
        <fullName evidence="1">Uncharacterized protein</fullName>
    </submittedName>
</protein>
<gene>
    <name evidence="1" type="ORF">CNEO_42242</name>
</gene>
<comment type="caution">
    <text evidence="1">The sequence shown here is derived from an EMBL/GenBank/DDBJ whole genome shotgun (WGS) entry which is preliminary data.</text>
</comment>
<name>A0AA86JG27_9CLOT</name>
<evidence type="ECO:0000313" key="1">
    <source>
        <dbReference type="EMBL" id="CAG9706048.1"/>
    </source>
</evidence>
<dbReference type="AlphaFoldDB" id="A0AA86JG27"/>
<sequence length="42" mass="5168">MHKYKKYFYKIICNYMNIITKNIKTSLEPIYLLIILNNQVDE</sequence>
<dbReference type="EMBL" id="CAKJVE010000004">
    <property type="protein sequence ID" value="CAG9706048.1"/>
    <property type="molecule type" value="Genomic_DNA"/>
</dbReference>
<dbReference type="Proteomes" id="UP000789738">
    <property type="component" value="Unassembled WGS sequence"/>
</dbReference>
<organism evidence="1 2">
    <name type="scientific">Clostridium neonatale</name>
    <dbReference type="NCBI Taxonomy" id="137838"/>
    <lineage>
        <taxon>Bacteria</taxon>
        <taxon>Bacillati</taxon>
        <taxon>Bacillota</taxon>
        <taxon>Clostridia</taxon>
        <taxon>Eubacteriales</taxon>
        <taxon>Clostridiaceae</taxon>
        <taxon>Clostridium</taxon>
    </lineage>
</organism>
<proteinExistence type="predicted"/>
<evidence type="ECO:0000313" key="2">
    <source>
        <dbReference type="Proteomes" id="UP000789738"/>
    </source>
</evidence>
<accession>A0AA86JG27</accession>